<dbReference type="InterPro" id="IPR011004">
    <property type="entry name" value="Trimer_LpxA-like_sf"/>
</dbReference>
<dbReference type="PANTHER" id="PTHR43300">
    <property type="entry name" value="ACETYLTRANSFERASE"/>
    <property type="match status" value="1"/>
</dbReference>
<keyword evidence="2" id="KW-0012">Acyltransferase</keyword>
<accession>A0A0F9TH78</accession>
<dbReference type="PANTHER" id="PTHR43300:SF12">
    <property type="entry name" value="CHLORAMPHENICOL ACETYLTRANSFERASE"/>
    <property type="match status" value="1"/>
</dbReference>
<reference evidence="3" key="1">
    <citation type="journal article" date="2015" name="Nature">
        <title>Complex archaea that bridge the gap between prokaryotes and eukaryotes.</title>
        <authorList>
            <person name="Spang A."/>
            <person name="Saw J.H."/>
            <person name="Jorgensen S.L."/>
            <person name="Zaremba-Niedzwiedzka K."/>
            <person name="Martijn J."/>
            <person name="Lind A.E."/>
            <person name="van Eijk R."/>
            <person name="Schleper C."/>
            <person name="Guy L."/>
            <person name="Ettema T.J."/>
        </authorList>
    </citation>
    <scope>NUCLEOTIDE SEQUENCE</scope>
</reference>
<dbReference type="InterPro" id="IPR050179">
    <property type="entry name" value="Trans_hexapeptide_repeat"/>
</dbReference>
<dbReference type="CDD" id="cd04647">
    <property type="entry name" value="LbH_MAT_like"/>
    <property type="match status" value="1"/>
</dbReference>
<evidence type="ECO:0000313" key="3">
    <source>
        <dbReference type="EMBL" id="KKN48311.1"/>
    </source>
</evidence>
<dbReference type="EMBL" id="LAZR01001227">
    <property type="protein sequence ID" value="KKN48311.1"/>
    <property type="molecule type" value="Genomic_DNA"/>
</dbReference>
<evidence type="ECO:0000256" key="2">
    <source>
        <dbReference type="ARBA" id="ARBA00023315"/>
    </source>
</evidence>
<evidence type="ECO:0000256" key="1">
    <source>
        <dbReference type="ARBA" id="ARBA00022679"/>
    </source>
</evidence>
<sequence>MAYLSENALKEMNFKSLGRGVKISDKASIYDAEQMYIGDFSRVDDFCVLSGKISIGRYCHVTPMCLIAGGQPGVEIRDFCTLAYGVKVFSQSDDYSGETMVSSLVPKKYKREFFASVLIERQVIVGANSIILPGVTVAEGCAIGAMTLVIKTTEPWGMYVGSPATWLKARKKDLNELEQRFLEEEGR</sequence>
<protein>
    <submittedName>
        <fullName evidence="3">Uncharacterized protein</fullName>
    </submittedName>
</protein>
<dbReference type="SUPFAM" id="SSF51161">
    <property type="entry name" value="Trimeric LpxA-like enzymes"/>
    <property type="match status" value="1"/>
</dbReference>
<dbReference type="AlphaFoldDB" id="A0A0F9TH78"/>
<gene>
    <name evidence="3" type="ORF">LCGC14_0654280</name>
</gene>
<name>A0A0F9TH78_9ZZZZ</name>
<comment type="caution">
    <text evidence="3">The sequence shown here is derived from an EMBL/GenBank/DDBJ whole genome shotgun (WGS) entry which is preliminary data.</text>
</comment>
<dbReference type="Gene3D" id="2.160.10.10">
    <property type="entry name" value="Hexapeptide repeat proteins"/>
    <property type="match status" value="1"/>
</dbReference>
<organism evidence="3">
    <name type="scientific">marine sediment metagenome</name>
    <dbReference type="NCBI Taxonomy" id="412755"/>
    <lineage>
        <taxon>unclassified sequences</taxon>
        <taxon>metagenomes</taxon>
        <taxon>ecological metagenomes</taxon>
    </lineage>
</organism>
<dbReference type="GO" id="GO:0016746">
    <property type="term" value="F:acyltransferase activity"/>
    <property type="evidence" value="ECO:0007669"/>
    <property type="project" value="UniProtKB-KW"/>
</dbReference>
<proteinExistence type="predicted"/>
<keyword evidence="1" id="KW-0808">Transferase</keyword>